<evidence type="ECO:0000313" key="21">
    <source>
        <dbReference type="Proteomes" id="UP000594638"/>
    </source>
</evidence>
<keyword evidence="13" id="KW-0648">Protein biosynthesis</keyword>
<keyword evidence="10" id="KW-0547">Nucleotide-binding</keyword>
<comment type="caution">
    <text evidence="20">The sequence shown here is derived from an EMBL/GenBank/DDBJ whole genome shotgun (WGS) entry which is preliminary data.</text>
</comment>
<dbReference type="GO" id="GO:0004817">
    <property type="term" value="F:cysteine-tRNA ligase activity"/>
    <property type="evidence" value="ECO:0007669"/>
    <property type="project" value="UniProtKB-EC"/>
</dbReference>
<dbReference type="InterPro" id="IPR015803">
    <property type="entry name" value="Cys-tRNA-ligase"/>
</dbReference>
<dbReference type="FunFam" id="3.40.50.620:FF:000009">
    <property type="entry name" value="Cysteine--tRNA ligase"/>
    <property type="match status" value="1"/>
</dbReference>
<evidence type="ECO:0000256" key="17">
    <source>
        <dbReference type="ARBA" id="ARBA00031499"/>
    </source>
</evidence>
<keyword evidence="9" id="KW-0479">Metal-binding</keyword>
<dbReference type="InterPro" id="IPR032678">
    <property type="entry name" value="tRNA-synt_1_cat_dom"/>
</dbReference>
<evidence type="ECO:0000256" key="1">
    <source>
        <dbReference type="ARBA" id="ARBA00001947"/>
    </source>
</evidence>
<dbReference type="SUPFAM" id="SSF52374">
    <property type="entry name" value="Nucleotidylyl transferase"/>
    <property type="match status" value="1"/>
</dbReference>
<dbReference type="AlphaFoldDB" id="A0A8S0UKM4"/>
<dbReference type="InterPro" id="IPR009080">
    <property type="entry name" value="tRNAsynth_Ia_anticodon-bd"/>
</dbReference>
<comment type="cofactor">
    <cofactor evidence="1">
        <name>Zn(2+)</name>
        <dbReference type="ChEBI" id="CHEBI:29105"/>
    </cofactor>
</comment>
<accession>A0A8S0UKM4</accession>
<evidence type="ECO:0000256" key="13">
    <source>
        <dbReference type="ARBA" id="ARBA00022917"/>
    </source>
</evidence>
<proteinExistence type="inferred from homology"/>
<dbReference type="OrthoDB" id="438179at2759"/>
<dbReference type="Pfam" id="PF01406">
    <property type="entry name" value="tRNA-synt_1e"/>
    <property type="match status" value="1"/>
</dbReference>
<evidence type="ECO:0000256" key="15">
    <source>
        <dbReference type="ARBA" id="ARBA00023128"/>
    </source>
</evidence>
<keyword evidence="12" id="KW-0067">ATP-binding</keyword>
<dbReference type="SUPFAM" id="SSF47323">
    <property type="entry name" value="Anticodon-binding domain of a subclass of class I aminoacyl-tRNA synthetases"/>
    <property type="match status" value="1"/>
</dbReference>
<dbReference type="GO" id="GO:0006423">
    <property type="term" value="P:cysteinyl-tRNA aminoacylation"/>
    <property type="evidence" value="ECO:0007669"/>
    <property type="project" value="InterPro"/>
</dbReference>
<evidence type="ECO:0000256" key="3">
    <source>
        <dbReference type="ARBA" id="ARBA00004229"/>
    </source>
</evidence>
<protein>
    <recommendedName>
        <fullName evidence="5">cysteine--tRNA ligase</fullName>
        <ecNumber evidence="5">6.1.1.16</ecNumber>
    </recommendedName>
    <alternativeName>
        <fullName evidence="17">Cysteinyl-tRNA synthetase</fullName>
    </alternativeName>
</protein>
<evidence type="ECO:0000256" key="9">
    <source>
        <dbReference type="ARBA" id="ARBA00022723"/>
    </source>
</evidence>
<evidence type="ECO:0000256" key="12">
    <source>
        <dbReference type="ARBA" id="ARBA00022840"/>
    </source>
</evidence>
<keyword evidence="16" id="KW-0030">Aminoacyl-tRNA synthetase</keyword>
<dbReference type="Gene3D" id="1.20.120.1910">
    <property type="entry name" value="Cysteine-tRNA ligase, C-terminal anti-codon recognition domain"/>
    <property type="match status" value="1"/>
</dbReference>
<keyword evidence="11" id="KW-0862">Zinc</keyword>
<dbReference type="GO" id="GO:0005524">
    <property type="term" value="F:ATP binding"/>
    <property type="evidence" value="ECO:0007669"/>
    <property type="project" value="UniProtKB-KW"/>
</dbReference>
<organism evidence="20 21">
    <name type="scientific">Olea europaea subsp. europaea</name>
    <dbReference type="NCBI Taxonomy" id="158383"/>
    <lineage>
        <taxon>Eukaryota</taxon>
        <taxon>Viridiplantae</taxon>
        <taxon>Streptophyta</taxon>
        <taxon>Embryophyta</taxon>
        <taxon>Tracheophyta</taxon>
        <taxon>Spermatophyta</taxon>
        <taxon>Magnoliopsida</taxon>
        <taxon>eudicotyledons</taxon>
        <taxon>Gunneridae</taxon>
        <taxon>Pentapetalae</taxon>
        <taxon>asterids</taxon>
        <taxon>lamiids</taxon>
        <taxon>Lamiales</taxon>
        <taxon>Oleaceae</taxon>
        <taxon>Oleeae</taxon>
        <taxon>Olea</taxon>
    </lineage>
</organism>
<evidence type="ECO:0000256" key="16">
    <source>
        <dbReference type="ARBA" id="ARBA00023146"/>
    </source>
</evidence>
<keyword evidence="6" id="KW-0150">Chloroplast</keyword>
<comment type="subcellular location">
    <subcellularLocation>
        <location evidence="2">Mitochondrion</location>
    </subcellularLocation>
    <subcellularLocation>
        <location evidence="3">Plastid</location>
        <location evidence="3">Chloroplast</location>
    </subcellularLocation>
</comment>
<evidence type="ECO:0000256" key="10">
    <source>
        <dbReference type="ARBA" id="ARBA00022741"/>
    </source>
</evidence>
<evidence type="ECO:0000256" key="4">
    <source>
        <dbReference type="ARBA" id="ARBA00005594"/>
    </source>
</evidence>
<dbReference type="Gene3D" id="3.40.50.620">
    <property type="entry name" value="HUPs"/>
    <property type="match status" value="1"/>
</dbReference>
<dbReference type="FunFam" id="1.20.120.1910:FF:000003">
    <property type="entry name" value="Cysteine--tRNA ligase CPS1, chloroplastic/mitochondrial"/>
    <property type="match status" value="1"/>
</dbReference>
<dbReference type="Proteomes" id="UP000594638">
    <property type="component" value="Unassembled WGS sequence"/>
</dbReference>
<dbReference type="Gramene" id="OE9A098131T3">
    <property type="protein sequence ID" value="OE9A098131C3"/>
    <property type="gene ID" value="OE9A098131"/>
</dbReference>
<dbReference type="InterPro" id="IPR024909">
    <property type="entry name" value="Cys-tRNA/MSH_ligase"/>
</dbReference>
<dbReference type="GO" id="GO:0009507">
    <property type="term" value="C:chloroplast"/>
    <property type="evidence" value="ECO:0007669"/>
    <property type="project" value="UniProtKB-SubCell"/>
</dbReference>
<evidence type="ECO:0000256" key="14">
    <source>
        <dbReference type="ARBA" id="ARBA00022946"/>
    </source>
</evidence>
<dbReference type="EMBL" id="CACTIH010009027">
    <property type="protein sequence ID" value="CAA3019474.1"/>
    <property type="molecule type" value="Genomic_DNA"/>
</dbReference>
<feature type="domain" description="tRNA synthetases class I catalytic" evidence="19">
    <location>
        <begin position="23"/>
        <end position="317"/>
    </location>
</feature>
<evidence type="ECO:0000256" key="6">
    <source>
        <dbReference type="ARBA" id="ARBA00022528"/>
    </source>
</evidence>
<feature type="region of interest" description="Disordered" evidence="18">
    <location>
        <begin position="507"/>
        <end position="543"/>
    </location>
</feature>
<dbReference type="EC" id="6.1.1.16" evidence="5"/>
<evidence type="ECO:0000256" key="2">
    <source>
        <dbReference type="ARBA" id="ARBA00004173"/>
    </source>
</evidence>
<evidence type="ECO:0000313" key="20">
    <source>
        <dbReference type="EMBL" id="CAA3019474.1"/>
    </source>
</evidence>
<evidence type="ECO:0000256" key="5">
    <source>
        <dbReference type="ARBA" id="ARBA00012832"/>
    </source>
</evidence>
<dbReference type="PANTHER" id="PTHR10890">
    <property type="entry name" value="CYSTEINYL-TRNA SYNTHETASE"/>
    <property type="match status" value="1"/>
</dbReference>
<dbReference type="NCBIfam" id="TIGR00435">
    <property type="entry name" value="cysS"/>
    <property type="match status" value="1"/>
</dbReference>
<evidence type="ECO:0000256" key="8">
    <source>
        <dbReference type="ARBA" id="ARBA00022640"/>
    </source>
</evidence>
<dbReference type="CDD" id="cd00672">
    <property type="entry name" value="CysRS_core"/>
    <property type="match status" value="1"/>
</dbReference>
<keyword evidence="14" id="KW-0809">Transit peptide</keyword>
<dbReference type="HAMAP" id="MF_00041">
    <property type="entry name" value="Cys_tRNA_synth"/>
    <property type="match status" value="1"/>
</dbReference>
<gene>
    <name evidence="20" type="ORF">OLEA9_A098131</name>
</gene>
<evidence type="ECO:0000256" key="7">
    <source>
        <dbReference type="ARBA" id="ARBA00022598"/>
    </source>
</evidence>
<sequence length="543" mass="61920">MAKEIKEFQLYNSMTKQKELFRPRVDGKVGMYVCGVTSYDLSHIGHARAYVAFDVLYRYLKYIGYEVVYVRNFTDVDDKIIRRANELGEDPITLSARFCEEFLADMADIQCLVPTHQPRVTEHMEQIKDMITKIINNGCAYHVEGDAYFAVDKYPNYGRLSGRRLEDNRAGERVAVDERKQNPADFALWKAAKPGEPKWDSPWGPGRPGWHIECSAMSAHYLTHAFDIHGGGMDLIFPHHENEIAQSCAACPESNVNYWIHNGFVTANDEKMSKSLGNFFTIREVTKVYHPLALRHFLMGTHYRSPVNYTISQLEIASEAVFYVYQTLQDCEEALLELKEEAEKNGKISPAAQECITKLHEEFEAKLSDDLHTPTILNSALQESLRFMNSSLNMLKKKQPKKQQLSTVKSLAELEKQVKEVLDVLGLLSNSRYTEVLQQLKDKALKRAGLTEDDVLHLIEERMLARKNREFSKSDQIRSDLGVKGIALMDVGKETVWRPCVPVQQERPDVPVQQEKPVELVKQENPVIPTEKGQPAVPAGEEQ</sequence>
<reference evidence="20 21" key="1">
    <citation type="submission" date="2019-12" db="EMBL/GenBank/DDBJ databases">
        <authorList>
            <person name="Alioto T."/>
            <person name="Alioto T."/>
            <person name="Gomez Garrido J."/>
        </authorList>
    </citation>
    <scope>NUCLEOTIDE SEQUENCE [LARGE SCALE GENOMIC DNA]</scope>
</reference>
<keyword evidence="8" id="KW-0934">Plastid</keyword>
<evidence type="ECO:0000256" key="11">
    <source>
        <dbReference type="ARBA" id="ARBA00022833"/>
    </source>
</evidence>
<dbReference type="GO" id="GO:0005739">
    <property type="term" value="C:mitochondrion"/>
    <property type="evidence" value="ECO:0007669"/>
    <property type="project" value="UniProtKB-SubCell"/>
</dbReference>
<name>A0A8S0UKM4_OLEEU</name>
<dbReference type="PRINTS" id="PR00983">
    <property type="entry name" value="TRNASYNTHCYS"/>
</dbReference>
<keyword evidence="7 20" id="KW-0436">Ligase</keyword>
<dbReference type="GO" id="GO:0046872">
    <property type="term" value="F:metal ion binding"/>
    <property type="evidence" value="ECO:0007669"/>
    <property type="project" value="UniProtKB-KW"/>
</dbReference>
<dbReference type="InterPro" id="IPR014729">
    <property type="entry name" value="Rossmann-like_a/b/a_fold"/>
</dbReference>
<evidence type="ECO:0000259" key="19">
    <source>
        <dbReference type="Pfam" id="PF01406"/>
    </source>
</evidence>
<comment type="similarity">
    <text evidence="4">Belongs to the class-I aminoacyl-tRNA synthetase family.</text>
</comment>
<keyword evidence="15" id="KW-0496">Mitochondrion</keyword>
<keyword evidence="21" id="KW-1185">Reference proteome</keyword>
<evidence type="ECO:0000256" key="18">
    <source>
        <dbReference type="SAM" id="MobiDB-lite"/>
    </source>
</evidence>
<dbReference type="PANTHER" id="PTHR10890:SF26">
    <property type="entry name" value="CYSTEINE--TRNA LIGASE 1, CYTOPLASMIC-RELATED"/>
    <property type="match status" value="1"/>
</dbReference>